<organism evidence="5 6">
    <name type="scientific">Nocardia panacis</name>
    <dbReference type="NCBI Taxonomy" id="2340916"/>
    <lineage>
        <taxon>Bacteria</taxon>
        <taxon>Bacillati</taxon>
        <taxon>Actinomycetota</taxon>
        <taxon>Actinomycetes</taxon>
        <taxon>Mycobacteriales</taxon>
        <taxon>Nocardiaceae</taxon>
        <taxon>Nocardia</taxon>
    </lineage>
</organism>
<comment type="caution">
    <text evidence="5">The sequence shown here is derived from an EMBL/GenBank/DDBJ whole genome shotgun (WGS) entry which is preliminary data.</text>
</comment>
<keyword evidence="2" id="KW-1133">Transmembrane helix</keyword>
<feature type="transmembrane region" description="Helical" evidence="2">
    <location>
        <begin position="14"/>
        <end position="39"/>
    </location>
</feature>
<keyword evidence="2" id="KW-0472">Membrane</keyword>
<evidence type="ECO:0000259" key="3">
    <source>
        <dbReference type="Pfam" id="PF23493"/>
    </source>
</evidence>
<evidence type="ECO:0008006" key="7">
    <source>
        <dbReference type="Google" id="ProtNLM"/>
    </source>
</evidence>
<name>A0A3A4K6N1_9NOCA</name>
<evidence type="ECO:0000313" key="5">
    <source>
        <dbReference type="EMBL" id="RJO68329.1"/>
    </source>
</evidence>
<dbReference type="InterPro" id="IPR057798">
    <property type="entry name" value="PH_YqeB"/>
</dbReference>
<feature type="compositionally biased region" description="Basic and acidic residues" evidence="1">
    <location>
        <begin position="213"/>
        <end position="225"/>
    </location>
</feature>
<dbReference type="AlphaFoldDB" id="A0A3A4K6N1"/>
<keyword evidence="2" id="KW-0812">Transmembrane</keyword>
<protein>
    <recommendedName>
        <fullName evidence="7">DUF308 domain-containing protein</fullName>
    </recommendedName>
</protein>
<dbReference type="RefSeq" id="WP_120045136.1">
    <property type="nucleotide sequence ID" value="NZ_QZFU01000055.1"/>
</dbReference>
<proteinExistence type="predicted"/>
<feature type="compositionally biased region" description="Basic and acidic residues" evidence="1">
    <location>
        <begin position="234"/>
        <end position="249"/>
    </location>
</feature>
<evidence type="ECO:0000256" key="1">
    <source>
        <dbReference type="SAM" id="MobiDB-lite"/>
    </source>
</evidence>
<reference evidence="5 6" key="1">
    <citation type="submission" date="2018-09" db="EMBL/GenBank/DDBJ databases">
        <title>YIM PH21274 draft genome.</title>
        <authorList>
            <person name="Miao C."/>
        </authorList>
    </citation>
    <scope>NUCLEOTIDE SEQUENCE [LARGE SCALE GENOMIC DNA]</scope>
    <source>
        <strain evidence="5 6">YIM PH 21724</strain>
    </source>
</reference>
<dbReference type="OrthoDB" id="5145029at2"/>
<keyword evidence="6" id="KW-1185">Reference proteome</keyword>
<dbReference type="EMBL" id="QZFU01000055">
    <property type="protein sequence ID" value="RJO68329.1"/>
    <property type="molecule type" value="Genomic_DNA"/>
</dbReference>
<accession>A0A3A4K6N1</accession>
<dbReference type="Proteomes" id="UP000266677">
    <property type="component" value="Unassembled WGS sequence"/>
</dbReference>
<dbReference type="InterPro" id="IPR056411">
    <property type="entry name" value="CysS_C"/>
</dbReference>
<sequence length="249" mass="27804">MTTPSASTKVRMSWLWDVLITLAGLVIGVIVGFLVPVLGDWATNTVHIVPGPLKVAMNLPPAWVVPVCSILGLIGGLLISDIARKESLKLDIAADHVELSQEGRERFVPRAEVAEVFREGKELVLIDRAGARLARFKADDLNAGAIEAGFREHGYPWRAEDDPYASHYTRWIDGKPDVDDEIHRLLRARRHARGADKKVAELGEIDAQLLERGIDARDRDDEQQIRRFGPAAPMERRSAPAPRREDRFE</sequence>
<feature type="region of interest" description="Disordered" evidence="1">
    <location>
        <begin position="213"/>
        <end position="249"/>
    </location>
</feature>
<feature type="domain" description="YqeB PH" evidence="4">
    <location>
        <begin position="8"/>
        <end position="158"/>
    </location>
</feature>
<evidence type="ECO:0000259" key="4">
    <source>
        <dbReference type="Pfam" id="PF23494"/>
    </source>
</evidence>
<dbReference type="Pfam" id="PF23494">
    <property type="entry name" value="bPH_10"/>
    <property type="match status" value="1"/>
</dbReference>
<feature type="domain" description="Cysteinyl-tRNA ligase anticodon binding" evidence="3">
    <location>
        <begin position="176"/>
        <end position="226"/>
    </location>
</feature>
<gene>
    <name evidence="5" type="ORF">D5S18_33475</name>
</gene>
<evidence type="ECO:0000256" key="2">
    <source>
        <dbReference type="SAM" id="Phobius"/>
    </source>
</evidence>
<dbReference type="Pfam" id="PF23493">
    <property type="entry name" value="CysS_C"/>
    <property type="match status" value="1"/>
</dbReference>
<feature type="transmembrane region" description="Helical" evidence="2">
    <location>
        <begin position="59"/>
        <end position="79"/>
    </location>
</feature>
<evidence type="ECO:0000313" key="6">
    <source>
        <dbReference type="Proteomes" id="UP000266677"/>
    </source>
</evidence>